<organism evidence="1 2">
    <name type="scientific">Odynerus spinipes</name>
    <dbReference type="NCBI Taxonomy" id="1348599"/>
    <lineage>
        <taxon>Eukaryota</taxon>
        <taxon>Metazoa</taxon>
        <taxon>Ecdysozoa</taxon>
        <taxon>Arthropoda</taxon>
        <taxon>Hexapoda</taxon>
        <taxon>Insecta</taxon>
        <taxon>Pterygota</taxon>
        <taxon>Neoptera</taxon>
        <taxon>Endopterygota</taxon>
        <taxon>Hymenoptera</taxon>
        <taxon>Apocrita</taxon>
        <taxon>Aculeata</taxon>
        <taxon>Vespoidea</taxon>
        <taxon>Vespidae</taxon>
        <taxon>Eumeninae</taxon>
        <taxon>Odynerus</taxon>
    </lineage>
</organism>
<sequence>MFGDYRGQNCEDAYIFDESSRPFVDNCVQLKVNYYKFDRAIVNFEKLKFFLKPVTQYHNPNGCTFFLGYLFSPYKLSFGSTFVHIKVIKCNADMWLYRFYYTNWSSYLRPDQRVMQDSPDESTSRNFDAIFRDRGLQFDPSTLTERINDRSVNGVAYPVGSAGGTSVGSSASGTSSSSERTMTRIIYEASCLTYNRNVELSVQMTTRQIRFSVVMKNLQIVQKLQNNCGQKGVATYCDLSDLYTEKGGRVHAIVSIYSVNGRQLLSQILEQYSLGGQAARYDRRNLMRVYSKSRNGAQVGWAGYGEFFFSCDSPHDNIIVSSPNFGNNAMRMCNMTYFAAIGNNLSTWIMNRAADYVNYKNNPMNSMPVNIQNCLTVYHYFNRQIYPHALRVRELRKKIKYWYELMRRGIVVDLPTSIKL</sequence>
<proteinExistence type="predicted"/>
<protein>
    <submittedName>
        <fullName evidence="1">Uncharacterized protein</fullName>
    </submittedName>
</protein>
<evidence type="ECO:0000313" key="2">
    <source>
        <dbReference type="Proteomes" id="UP001258017"/>
    </source>
</evidence>
<dbReference type="Proteomes" id="UP001258017">
    <property type="component" value="Unassembled WGS sequence"/>
</dbReference>
<evidence type="ECO:0000313" key="1">
    <source>
        <dbReference type="EMBL" id="KAK2574719.1"/>
    </source>
</evidence>
<dbReference type="EMBL" id="JAIFRP010005160">
    <property type="protein sequence ID" value="KAK2574719.1"/>
    <property type="molecule type" value="Genomic_DNA"/>
</dbReference>
<reference evidence="1" key="2">
    <citation type="journal article" date="2023" name="Commun. Biol.">
        <title>Intrasexual cuticular hydrocarbon dimorphism in a wasp sheds light on hydrocarbon biosynthesis genes in Hymenoptera.</title>
        <authorList>
            <person name="Moris V.C."/>
            <person name="Podsiadlowski L."/>
            <person name="Martin S."/>
            <person name="Oeyen J.P."/>
            <person name="Donath A."/>
            <person name="Petersen M."/>
            <person name="Wilbrandt J."/>
            <person name="Misof B."/>
            <person name="Liedtke D."/>
            <person name="Thamm M."/>
            <person name="Scheiner R."/>
            <person name="Schmitt T."/>
            <person name="Niehuis O."/>
        </authorList>
    </citation>
    <scope>NUCLEOTIDE SEQUENCE</scope>
    <source>
        <strain evidence="1">GBR_01_08_01A</strain>
    </source>
</reference>
<reference evidence="1" key="1">
    <citation type="submission" date="2021-08" db="EMBL/GenBank/DDBJ databases">
        <authorList>
            <person name="Misof B."/>
            <person name="Oliver O."/>
            <person name="Podsiadlowski L."/>
            <person name="Donath A."/>
            <person name="Peters R."/>
            <person name="Mayer C."/>
            <person name="Rust J."/>
            <person name="Gunkel S."/>
            <person name="Lesny P."/>
            <person name="Martin S."/>
            <person name="Oeyen J.P."/>
            <person name="Petersen M."/>
            <person name="Panagiotis P."/>
            <person name="Wilbrandt J."/>
            <person name="Tanja T."/>
        </authorList>
    </citation>
    <scope>NUCLEOTIDE SEQUENCE</scope>
    <source>
        <strain evidence="1">GBR_01_08_01A</strain>
        <tissue evidence="1">Thorax + abdomen</tissue>
    </source>
</reference>
<dbReference type="AlphaFoldDB" id="A0AAD9R830"/>
<name>A0AAD9R830_9HYME</name>
<gene>
    <name evidence="1" type="ORF">KPH14_013108</name>
</gene>
<keyword evidence="2" id="KW-1185">Reference proteome</keyword>
<comment type="caution">
    <text evidence="1">The sequence shown here is derived from an EMBL/GenBank/DDBJ whole genome shotgun (WGS) entry which is preliminary data.</text>
</comment>
<accession>A0AAD9R830</accession>